<dbReference type="InterPro" id="IPR022419">
    <property type="entry name" value="Porphobilin_deaminase_cofac_BS"/>
</dbReference>
<accession>A0A0K1PCD2</accession>
<comment type="function">
    <text evidence="1 8">Tetrapolymerization of the monopyrrole PBG into the hydroxymethylbilane pre-uroporphyrinogen in several discrete steps.</text>
</comment>
<evidence type="ECO:0000256" key="3">
    <source>
        <dbReference type="ARBA" id="ARBA00005638"/>
    </source>
</evidence>
<feature type="domain" description="Porphobilinogen deaminase N-terminal" evidence="9">
    <location>
        <begin position="4"/>
        <end position="208"/>
    </location>
</feature>
<reference evidence="11 12" key="1">
    <citation type="submission" date="2015-08" db="EMBL/GenBank/DDBJ databases">
        <authorList>
            <person name="Babu N.S."/>
            <person name="Beckwith C.J."/>
            <person name="Beseler K.G."/>
            <person name="Brison A."/>
            <person name="Carone J.V."/>
            <person name="Caskin T.P."/>
            <person name="Diamond M."/>
            <person name="Durham M.E."/>
            <person name="Foxe J.M."/>
            <person name="Go M."/>
            <person name="Henderson B.A."/>
            <person name="Jones I.B."/>
            <person name="McGettigan J.A."/>
            <person name="Micheletti S.J."/>
            <person name="Nasrallah M.E."/>
            <person name="Ortiz D."/>
            <person name="Piller C.R."/>
            <person name="Privatt S.R."/>
            <person name="Schneider S.L."/>
            <person name="Sharp S."/>
            <person name="Smith T.C."/>
            <person name="Stanton J.D."/>
            <person name="Ullery H.E."/>
            <person name="Wilson R.J."/>
            <person name="Serrano M.G."/>
            <person name="Buck G."/>
            <person name="Lee V."/>
            <person name="Wang Y."/>
            <person name="Carvalho R."/>
            <person name="Voegtly L."/>
            <person name="Shi R."/>
            <person name="Duckworth R."/>
            <person name="Johnson A."/>
            <person name="Loviza R."/>
            <person name="Walstead R."/>
            <person name="Shah Z."/>
            <person name="Kiflezghi M."/>
            <person name="Wade K."/>
            <person name="Ball S.L."/>
            <person name="Bradley K.W."/>
            <person name="Asai D.J."/>
            <person name="Bowman C.A."/>
            <person name="Russell D.A."/>
            <person name="Pope W.H."/>
            <person name="Jacobs-Sera D."/>
            <person name="Hendrix R.W."/>
            <person name="Hatfull G.F."/>
        </authorList>
    </citation>
    <scope>NUCLEOTIDE SEQUENCE [LARGE SCALE GENOMIC DNA]</scope>
    <source>
        <strain evidence="11 12">DSM 27710</strain>
    </source>
</reference>
<dbReference type="AlphaFoldDB" id="A0A0K1PCD2"/>
<dbReference type="Gene3D" id="3.30.160.40">
    <property type="entry name" value="Porphobilinogen deaminase, C-terminal domain"/>
    <property type="match status" value="1"/>
</dbReference>
<dbReference type="PANTHER" id="PTHR11557">
    <property type="entry name" value="PORPHOBILINOGEN DEAMINASE"/>
    <property type="match status" value="1"/>
</dbReference>
<dbReference type="PANTHER" id="PTHR11557:SF0">
    <property type="entry name" value="PORPHOBILINOGEN DEAMINASE"/>
    <property type="match status" value="1"/>
</dbReference>
<dbReference type="STRING" id="1391653.AKJ08_1585"/>
<dbReference type="HAMAP" id="MF_00260">
    <property type="entry name" value="Porphobil_deam"/>
    <property type="match status" value="1"/>
</dbReference>
<dbReference type="PRINTS" id="PR00151">
    <property type="entry name" value="PORPHBDMNASE"/>
</dbReference>
<dbReference type="Pfam" id="PF03900">
    <property type="entry name" value="Porphobil_deamC"/>
    <property type="match status" value="1"/>
</dbReference>
<dbReference type="FunFam" id="3.40.190.10:FF:000004">
    <property type="entry name" value="Porphobilinogen deaminase"/>
    <property type="match status" value="1"/>
</dbReference>
<dbReference type="Pfam" id="PF01379">
    <property type="entry name" value="Porphobil_deam"/>
    <property type="match status" value="1"/>
</dbReference>
<dbReference type="PIRSF" id="PIRSF001438">
    <property type="entry name" value="4pyrrol_synth_OHMeBilane_synth"/>
    <property type="match status" value="1"/>
</dbReference>
<comment type="miscellaneous">
    <text evidence="8">The porphobilinogen subunits are added to the dipyrromethane group.</text>
</comment>
<dbReference type="Proteomes" id="UP000055590">
    <property type="component" value="Chromosome"/>
</dbReference>
<evidence type="ECO:0000256" key="2">
    <source>
        <dbReference type="ARBA" id="ARBA00004735"/>
    </source>
</evidence>
<name>A0A0K1PCD2_9BACT</name>
<dbReference type="EMBL" id="CP012332">
    <property type="protein sequence ID" value="AKU91198.1"/>
    <property type="molecule type" value="Genomic_DNA"/>
</dbReference>
<proteinExistence type="inferred from homology"/>
<feature type="modified residue" description="S-(dipyrrolylmethanemethyl)cysteine" evidence="8">
    <location>
        <position position="238"/>
    </location>
</feature>
<evidence type="ECO:0000256" key="1">
    <source>
        <dbReference type="ARBA" id="ARBA00002869"/>
    </source>
</evidence>
<evidence type="ECO:0000256" key="7">
    <source>
        <dbReference type="ARBA" id="ARBA00048169"/>
    </source>
</evidence>
<dbReference type="SUPFAM" id="SSF54782">
    <property type="entry name" value="Porphobilinogen deaminase (hydroxymethylbilane synthase), C-terminal domain"/>
    <property type="match status" value="1"/>
</dbReference>
<evidence type="ECO:0000313" key="11">
    <source>
        <dbReference type="EMBL" id="AKU91198.1"/>
    </source>
</evidence>
<dbReference type="GO" id="GO:0005737">
    <property type="term" value="C:cytoplasm"/>
    <property type="evidence" value="ECO:0007669"/>
    <property type="project" value="UniProtKB-UniRule"/>
</dbReference>
<evidence type="ECO:0000256" key="8">
    <source>
        <dbReference type="HAMAP-Rule" id="MF_00260"/>
    </source>
</evidence>
<evidence type="ECO:0000259" key="10">
    <source>
        <dbReference type="Pfam" id="PF03900"/>
    </source>
</evidence>
<dbReference type="UniPathway" id="UPA00251">
    <property type="reaction ID" value="UER00319"/>
</dbReference>
<dbReference type="GO" id="GO:0004418">
    <property type="term" value="F:hydroxymethylbilane synthase activity"/>
    <property type="evidence" value="ECO:0007669"/>
    <property type="project" value="UniProtKB-UniRule"/>
</dbReference>
<keyword evidence="6 8" id="KW-0627">Porphyrin biosynthesis</keyword>
<dbReference type="Gene3D" id="3.40.190.10">
    <property type="entry name" value="Periplasmic binding protein-like II"/>
    <property type="match status" value="2"/>
</dbReference>
<dbReference type="SUPFAM" id="SSF53850">
    <property type="entry name" value="Periplasmic binding protein-like II"/>
    <property type="match status" value="1"/>
</dbReference>
<sequence length="311" mass="32740">MKPLVIATRRSALALWQAEHIAERLKTLTGRSVELLPLVTTGDRILDVPLARVGGKGLFVKEIEEALLDGRADLAVHSLKDVPTVFPPGLALGAVTEREDPRDALCSPRWRTLDALPKGARLGTSSLRRQCQLKAVRPDLEIVNVRGNVQTRLSKADAEVDAVVLAYAGLRRLGLADAATEVLDAKRSIPAIGQGALAIEIRDGDPELGSIVAKLDHAPTRAATDAERALLARLEGGCQVPIAGHATVEGGVLTLRALVGRPDGTGLLHAERRGDPANAAEIGEMVAGVLLAMGARKILDELAGATVGVPH</sequence>
<evidence type="ECO:0000313" key="12">
    <source>
        <dbReference type="Proteomes" id="UP000055590"/>
    </source>
</evidence>
<evidence type="ECO:0000256" key="4">
    <source>
        <dbReference type="ARBA" id="ARBA00011245"/>
    </source>
</evidence>
<dbReference type="InterPro" id="IPR022418">
    <property type="entry name" value="Porphobilinogen_deaminase_C"/>
</dbReference>
<dbReference type="EC" id="2.5.1.61" evidence="8"/>
<feature type="domain" description="Porphobilinogen deaminase C-terminal" evidence="10">
    <location>
        <begin position="225"/>
        <end position="291"/>
    </location>
</feature>
<dbReference type="FunFam" id="3.40.190.10:FF:000005">
    <property type="entry name" value="Porphobilinogen deaminase"/>
    <property type="match status" value="1"/>
</dbReference>
<dbReference type="PATRIC" id="fig|1391653.3.peg.1667"/>
<evidence type="ECO:0000259" key="9">
    <source>
        <dbReference type="Pfam" id="PF01379"/>
    </source>
</evidence>
<comment type="cofactor">
    <cofactor evidence="8">
        <name>dipyrromethane</name>
        <dbReference type="ChEBI" id="CHEBI:60342"/>
    </cofactor>
    <text evidence="8">Binds 1 dipyrromethane group covalently.</text>
</comment>
<dbReference type="NCBIfam" id="TIGR00212">
    <property type="entry name" value="hemC"/>
    <property type="match status" value="1"/>
</dbReference>
<gene>
    <name evidence="8" type="primary">hemC</name>
    <name evidence="11" type="ORF">AKJ08_1585</name>
</gene>
<dbReference type="KEGG" id="vin:AKJ08_1585"/>
<evidence type="ECO:0000256" key="6">
    <source>
        <dbReference type="ARBA" id="ARBA00023244"/>
    </source>
</evidence>
<dbReference type="InterPro" id="IPR036803">
    <property type="entry name" value="Porphobilinogen_deaminase_C_sf"/>
</dbReference>
<dbReference type="InterPro" id="IPR000860">
    <property type="entry name" value="HemC"/>
</dbReference>
<organism evidence="11 12">
    <name type="scientific">Vulgatibacter incomptus</name>
    <dbReference type="NCBI Taxonomy" id="1391653"/>
    <lineage>
        <taxon>Bacteria</taxon>
        <taxon>Pseudomonadati</taxon>
        <taxon>Myxococcota</taxon>
        <taxon>Myxococcia</taxon>
        <taxon>Myxococcales</taxon>
        <taxon>Cystobacterineae</taxon>
        <taxon>Vulgatibacteraceae</taxon>
        <taxon>Vulgatibacter</taxon>
    </lineage>
</organism>
<evidence type="ECO:0000256" key="5">
    <source>
        <dbReference type="ARBA" id="ARBA00022679"/>
    </source>
</evidence>
<comment type="pathway">
    <text evidence="2">Porphyrin-containing compound metabolism; protoporphyrin-IX biosynthesis; coproporphyrinogen-III from 5-aminolevulinate: step 2/4.</text>
</comment>
<dbReference type="CDD" id="cd13646">
    <property type="entry name" value="PBP2_EcHMBS_like"/>
    <property type="match status" value="1"/>
</dbReference>
<protein>
    <recommendedName>
        <fullName evidence="8">Porphobilinogen deaminase</fullName>
        <shortName evidence="8">PBG</shortName>
        <ecNumber evidence="8">2.5.1.61</ecNumber>
    </recommendedName>
    <alternativeName>
        <fullName evidence="8">Hydroxymethylbilane synthase</fullName>
        <shortName evidence="8">HMBS</shortName>
    </alternativeName>
    <alternativeName>
        <fullName evidence="8">Pre-uroporphyrinogen synthase</fullName>
    </alternativeName>
</protein>
<dbReference type="InterPro" id="IPR022417">
    <property type="entry name" value="Porphobilin_deaminase_N"/>
</dbReference>
<keyword evidence="5 8" id="KW-0808">Transferase</keyword>
<comment type="subunit">
    <text evidence="4 8">Monomer.</text>
</comment>
<comment type="similarity">
    <text evidence="3 8">Belongs to the HMBS family.</text>
</comment>
<comment type="catalytic activity">
    <reaction evidence="7 8">
        <text>4 porphobilinogen + H2O = hydroxymethylbilane + 4 NH4(+)</text>
        <dbReference type="Rhea" id="RHEA:13185"/>
        <dbReference type="ChEBI" id="CHEBI:15377"/>
        <dbReference type="ChEBI" id="CHEBI:28938"/>
        <dbReference type="ChEBI" id="CHEBI:57845"/>
        <dbReference type="ChEBI" id="CHEBI:58126"/>
        <dbReference type="EC" id="2.5.1.61"/>
    </reaction>
</comment>
<keyword evidence="12" id="KW-1185">Reference proteome</keyword>
<dbReference type="GO" id="GO:0006782">
    <property type="term" value="P:protoporphyrinogen IX biosynthetic process"/>
    <property type="evidence" value="ECO:0007669"/>
    <property type="project" value="UniProtKB-UniRule"/>
</dbReference>
<dbReference type="PROSITE" id="PS00533">
    <property type="entry name" value="PORPHOBILINOGEN_DEAM"/>
    <property type="match status" value="1"/>
</dbReference>